<comment type="similarity">
    <text evidence="1">Belongs to the nitroreductase family.</text>
</comment>
<dbReference type="Pfam" id="PF00881">
    <property type="entry name" value="Nitroreductase"/>
    <property type="match status" value="2"/>
</dbReference>
<feature type="domain" description="Nitroreductase" evidence="3">
    <location>
        <begin position="67"/>
        <end position="158"/>
    </location>
</feature>
<organism evidence="4 5">
    <name type="scientific">Eubacterium segne</name>
    <dbReference type="NCBI Taxonomy" id="2763045"/>
    <lineage>
        <taxon>Bacteria</taxon>
        <taxon>Bacillati</taxon>
        <taxon>Bacillota</taxon>
        <taxon>Clostridia</taxon>
        <taxon>Eubacteriales</taxon>
        <taxon>Eubacteriaceae</taxon>
        <taxon>Eubacterium</taxon>
    </lineage>
</organism>
<keyword evidence="2" id="KW-0560">Oxidoreductase</keyword>
<evidence type="ECO:0000256" key="1">
    <source>
        <dbReference type="ARBA" id="ARBA00007118"/>
    </source>
</evidence>
<dbReference type="InterPro" id="IPR029479">
    <property type="entry name" value="Nitroreductase"/>
</dbReference>
<dbReference type="InterPro" id="IPR000415">
    <property type="entry name" value="Nitroreductase-like"/>
</dbReference>
<reference evidence="4 5" key="1">
    <citation type="submission" date="2020-08" db="EMBL/GenBank/DDBJ databases">
        <title>Genome public.</title>
        <authorList>
            <person name="Liu C."/>
            <person name="Sun Q."/>
        </authorList>
    </citation>
    <scope>NUCLEOTIDE SEQUENCE [LARGE SCALE GENOMIC DNA]</scope>
    <source>
        <strain evidence="4 5">BX4</strain>
    </source>
</reference>
<accession>A0ABR7EZH0</accession>
<keyword evidence="5" id="KW-1185">Reference proteome</keyword>
<dbReference type="RefSeq" id="WP_118589254.1">
    <property type="nucleotide sequence ID" value="NZ_JACOOZ010000001.1"/>
</dbReference>
<gene>
    <name evidence="4" type="ORF">H8S00_01890</name>
</gene>
<sequence>MDAITCIKTRRSIRKFKSDKVSPEIIKDIVLTASYAPSWKNTQTTRYIAITDPEIKDRISKECCGAHNQEIIDGAPMLVATIIVDKRSGFERDGSYTTSREDNWQAFDNGVATQTFCLAAHEKGLGTVIMGMYDIDKAAEILDVPEGQLLMALIAIGYPDEDPAVPKKKTVEDLLKFS</sequence>
<dbReference type="PANTHER" id="PTHR43673">
    <property type="entry name" value="NAD(P)H NITROREDUCTASE YDGI-RELATED"/>
    <property type="match status" value="1"/>
</dbReference>
<dbReference type="PANTHER" id="PTHR43673:SF10">
    <property type="entry name" value="NADH DEHYDROGENASE_NAD(P)H NITROREDUCTASE XCC3605-RELATED"/>
    <property type="match status" value="1"/>
</dbReference>
<dbReference type="SUPFAM" id="SSF55469">
    <property type="entry name" value="FMN-dependent nitroreductase-like"/>
    <property type="match status" value="1"/>
</dbReference>
<name>A0ABR7EZH0_9FIRM</name>
<feature type="domain" description="Nitroreductase" evidence="3">
    <location>
        <begin position="7"/>
        <end position="63"/>
    </location>
</feature>
<dbReference type="Proteomes" id="UP000597877">
    <property type="component" value="Unassembled WGS sequence"/>
</dbReference>
<comment type="caution">
    <text evidence="4">The sequence shown here is derived from an EMBL/GenBank/DDBJ whole genome shotgun (WGS) entry which is preliminary data.</text>
</comment>
<dbReference type="Gene3D" id="3.40.109.10">
    <property type="entry name" value="NADH Oxidase"/>
    <property type="match status" value="1"/>
</dbReference>
<evidence type="ECO:0000313" key="4">
    <source>
        <dbReference type="EMBL" id="MBC5666748.1"/>
    </source>
</evidence>
<dbReference type="CDD" id="cd02062">
    <property type="entry name" value="Nitro_FMN_reductase"/>
    <property type="match status" value="1"/>
</dbReference>
<evidence type="ECO:0000259" key="3">
    <source>
        <dbReference type="Pfam" id="PF00881"/>
    </source>
</evidence>
<dbReference type="EMBL" id="JACOOZ010000001">
    <property type="protein sequence ID" value="MBC5666748.1"/>
    <property type="molecule type" value="Genomic_DNA"/>
</dbReference>
<proteinExistence type="inferred from homology"/>
<protein>
    <submittedName>
        <fullName evidence="4">Nitroreductase family protein</fullName>
    </submittedName>
</protein>
<evidence type="ECO:0000256" key="2">
    <source>
        <dbReference type="ARBA" id="ARBA00023002"/>
    </source>
</evidence>
<evidence type="ECO:0000313" key="5">
    <source>
        <dbReference type="Proteomes" id="UP000597877"/>
    </source>
</evidence>